<reference evidence="1" key="2">
    <citation type="submission" date="2020-11" db="EMBL/GenBank/DDBJ databases">
        <authorList>
            <person name="McCartney M.A."/>
            <person name="Auch B."/>
            <person name="Kono T."/>
            <person name="Mallez S."/>
            <person name="Becker A."/>
            <person name="Gohl D.M."/>
            <person name="Silverstein K.A.T."/>
            <person name="Koren S."/>
            <person name="Bechman K.B."/>
            <person name="Herman A."/>
            <person name="Abrahante J.E."/>
            <person name="Garbe J."/>
        </authorList>
    </citation>
    <scope>NUCLEOTIDE SEQUENCE</scope>
    <source>
        <strain evidence="1">Duluth1</strain>
        <tissue evidence="1">Whole animal</tissue>
    </source>
</reference>
<name>A0A9D4FSZ0_DREPO</name>
<proteinExistence type="predicted"/>
<protein>
    <submittedName>
        <fullName evidence="1">Uncharacterized protein</fullName>
    </submittedName>
</protein>
<organism evidence="1 2">
    <name type="scientific">Dreissena polymorpha</name>
    <name type="common">Zebra mussel</name>
    <name type="synonym">Mytilus polymorpha</name>
    <dbReference type="NCBI Taxonomy" id="45954"/>
    <lineage>
        <taxon>Eukaryota</taxon>
        <taxon>Metazoa</taxon>
        <taxon>Spiralia</taxon>
        <taxon>Lophotrochozoa</taxon>
        <taxon>Mollusca</taxon>
        <taxon>Bivalvia</taxon>
        <taxon>Autobranchia</taxon>
        <taxon>Heteroconchia</taxon>
        <taxon>Euheterodonta</taxon>
        <taxon>Imparidentia</taxon>
        <taxon>Neoheterodontei</taxon>
        <taxon>Myida</taxon>
        <taxon>Dreissenoidea</taxon>
        <taxon>Dreissenidae</taxon>
        <taxon>Dreissena</taxon>
    </lineage>
</organism>
<reference evidence="1" key="1">
    <citation type="journal article" date="2019" name="bioRxiv">
        <title>The Genome of the Zebra Mussel, Dreissena polymorpha: A Resource for Invasive Species Research.</title>
        <authorList>
            <person name="McCartney M.A."/>
            <person name="Auch B."/>
            <person name="Kono T."/>
            <person name="Mallez S."/>
            <person name="Zhang Y."/>
            <person name="Obille A."/>
            <person name="Becker A."/>
            <person name="Abrahante J.E."/>
            <person name="Garbe J."/>
            <person name="Badalamenti J.P."/>
            <person name="Herman A."/>
            <person name="Mangelson H."/>
            <person name="Liachko I."/>
            <person name="Sullivan S."/>
            <person name="Sone E.D."/>
            <person name="Koren S."/>
            <person name="Silverstein K.A.T."/>
            <person name="Beckman K.B."/>
            <person name="Gohl D.M."/>
        </authorList>
    </citation>
    <scope>NUCLEOTIDE SEQUENCE</scope>
    <source>
        <strain evidence="1">Duluth1</strain>
        <tissue evidence="1">Whole animal</tissue>
    </source>
</reference>
<comment type="caution">
    <text evidence="1">The sequence shown here is derived from an EMBL/GenBank/DDBJ whole genome shotgun (WGS) entry which is preliminary data.</text>
</comment>
<evidence type="ECO:0000313" key="2">
    <source>
        <dbReference type="Proteomes" id="UP000828390"/>
    </source>
</evidence>
<dbReference type="AlphaFoldDB" id="A0A9D4FSZ0"/>
<evidence type="ECO:0000313" key="1">
    <source>
        <dbReference type="EMBL" id="KAH3804849.1"/>
    </source>
</evidence>
<keyword evidence="2" id="KW-1185">Reference proteome</keyword>
<sequence>MRDPATSTNFCSAAVSSAFSADGLCARAGSTFCFSDQDLSTVSKDCEEHTG</sequence>
<dbReference type="Proteomes" id="UP000828390">
    <property type="component" value="Unassembled WGS sequence"/>
</dbReference>
<dbReference type="EMBL" id="JAIWYP010000006">
    <property type="protein sequence ID" value="KAH3804849.1"/>
    <property type="molecule type" value="Genomic_DNA"/>
</dbReference>
<accession>A0A9D4FSZ0</accession>
<gene>
    <name evidence="1" type="ORF">DPMN_133141</name>
</gene>